<dbReference type="Pfam" id="PF12776">
    <property type="entry name" value="Myb_DNA-bind_3"/>
    <property type="match status" value="1"/>
</dbReference>
<dbReference type="AlphaFoldDB" id="A0A1U8BK35"/>
<reference evidence="4 5" key="1">
    <citation type="submission" date="2025-04" db="UniProtKB">
        <authorList>
            <consortium name="RefSeq"/>
        </authorList>
    </citation>
    <scope>IDENTIFICATION</scope>
</reference>
<dbReference type="OrthoDB" id="1301570at2759"/>
<dbReference type="GeneID" id="104611713"/>
<feature type="region of interest" description="Disordered" evidence="1">
    <location>
        <begin position="206"/>
        <end position="240"/>
    </location>
</feature>
<sequence>MVSEKDVGSSSTAGDDEKKEKWKGKEILSVNDSGLKTKRSRQLRWTDAMDKALIKLLVDQIAVGNMVDKSFKPTAYRSVCRHMQEKFGVEMRTAHIKSRMRTLKPVYSEARKLLGMSGFSWNEAKNQIQADPGVWEEYIKEHPSAAIVKGRVMEMYDMMQVILGNDKASDIAPTVPELLEEEDEEGDDDGTDVKCGDEIATPITVNNVDGDINGSQTHSTTRGGSVWASPTKKNAHRTKKRGQNEFIAAISRMNETMSKIASALTVQSEQDFFDRLWHEVMAVEGFPSDTLNAVFGYLGHNEKEARIFLARNKTYRAQMVNRIVSKIPGIAYPGMTFPCL</sequence>
<feature type="region of interest" description="Disordered" evidence="1">
    <location>
        <begin position="1"/>
        <end position="23"/>
    </location>
</feature>
<dbReference type="eggNOG" id="ENOG502RRE4">
    <property type="taxonomic scope" value="Eukaryota"/>
</dbReference>
<dbReference type="PANTHER" id="PTHR46929">
    <property type="entry name" value="EXPRESSED PROTEIN"/>
    <property type="match status" value="1"/>
</dbReference>
<dbReference type="OMA" id="YECMANA"/>
<dbReference type="Proteomes" id="UP000189703">
    <property type="component" value="Unplaced"/>
</dbReference>
<dbReference type="KEGG" id="nnu:104611713"/>
<protein>
    <submittedName>
        <fullName evidence="4 5">Uncharacterized protein At2g29880-like</fullName>
    </submittedName>
</protein>
<evidence type="ECO:0000259" key="2">
    <source>
        <dbReference type="Pfam" id="PF12776"/>
    </source>
</evidence>
<dbReference type="RefSeq" id="XP_010277195.1">
    <property type="nucleotide sequence ID" value="XM_010278893.2"/>
</dbReference>
<feature type="domain" description="Myb/SANT-like" evidence="2">
    <location>
        <begin position="44"/>
        <end position="138"/>
    </location>
</feature>
<dbReference type="PANTHER" id="PTHR46929:SF29">
    <property type="entry name" value="MYB_SANT-LIKE DOMAIN-CONTAINING PROTEIN"/>
    <property type="match status" value="1"/>
</dbReference>
<dbReference type="RefSeq" id="XP_010277196.1">
    <property type="nucleotide sequence ID" value="XM_010278894.2"/>
</dbReference>
<dbReference type="InterPro" id="IPR024752">
    <property type="entry name" value="Myb/SANT-like_dom"/>
</dbReference>
<gene>
    <name evidence="4 5" type="primary">LOC104611713</name>
</gene>
<evidence type="ECO:0000313" key="5">
    <source>
        <dbReference type="RefSeq" id="XP_010277196.1"/>
    </source>
</evidence>
<evidence type="ECO:0000313" key="4">
    <source>
        <dbReference type="RefSeq" id="XP_010277195.1"/>
    </source>
</evidence>
<evidence type="ECO:0000256" key="1">
    <source>
        <dbReference type="SAM" id="MobiDB-lite"/>
    </source>
</evidence>
<organism evidence="3 5">
    <name type="scientific">Nelumbo nucifera</name>
    <name type="common">Sacred lotus</name>
    <dbReference type="NCBI Taxonomy" id="4432"/>
    <lineage>
        <taxon>Eukaryota</taxon>
        <taxon>Viridiplantae</taxon>
        <taxon>Streptophyta</taxon>
        <taxon>Embryophyta</taxon>
        <taxon>Tracheophyta</taxon>
        <taxon>Spermatophyta</taxon>
        <taxon>Magnoliopsida</taxon>
        <taxon>Proteales</taxon>
        <taxon>Nelumbonaceae</taxon>
        <taxon>Nelumbo</taxon>
    </lineage>
</organism>
<keyword evidence="3" id="KW-1185">Reference proteome</keyword>
<evidence type="ECO:0000313" key="3">
    <source>
        <dbReference type="Proteomes" id="UP000189703"/>
    </source>
</evidence>
<accession>A0A1U8BK35</accession>
<name>A0A1U8BK35_NELNU</name>
<feature type="compositionally biased region" description="Polar residues" evidence="1">
    <location>
        <begin position="206"/>
        <end position="223"/>
    </location>
</feature>
<proteinExistence type="predicted"/>